<keyword evidence="8" id="KW-1185">Reference proteome</keyword>
<evidence type="ECO:0000256" key="3">
    <source>
        <dbReference type="ARBA" id="ARBA00022989"/>
    </source>
</evidence>
<evidence type="ECO:0000313" key="8">
    <source>
        <dbReference type="Proteomes" id="UP000278886"/>
    </source>
</evidence>
<keyword evidence="2 6" id="KW-0812">Transmembrane</keyword>
<dbReference type="RefSeq" id="WP_120761219.1">
    <property type="nucleotide sequence ID" value="NZ_CP032630.1"/>
</dbReference>
<evidence type="ECO:0000256" key="5">
    <source>
        <dbReference type="SAM" id="MobiDB-lite"/>
    </source>
</evidence>
<keyword evidence="3 6" id="KW-1133">Transmembrane helix</keyword>
<dbReference type="Pfam" id="PF09685">
    <property type="entry name" value="MamF_MmsF"/>
    <property type="match status" value="1"/>
</dbReference>
<dbReference type="InterPro" id="IPR019109">
    <property type="entry name" value="MamF_MmsF"/>
</dbReference>
<sequence length="130" mass="13731">MTATPPPPADAYQQAPQPMSPADERLWSTLTHVGALVLSGSGVGWLLALIAYLVLRDRGPFVRSHTATELNFQLTLLIAYAAGVLTLIAGIGFVIVIAAAVLAIVLGIIAAVKANKGEYYLYPVAIRFVS</sequence>
<dbReference type="Proteomes" id="UP000278886">
    <property type="component" value="Chromosome"/>
</dbReference>
<evidence type="ECO:0000256" key="6">
    <source>
        <dbReference type="SAM" id="Phobius"/>
    </source>
</evidence>
<evidence type="ECO:0000256" key="4">
    <source>
        <dbReference type="ARBA" id="ARBA00023136"/>
    </source>
</evidence>
<accession>A0A387B546</accession>
<dbReference type="EMBL" id="CP032630">
    <property type="protein sequence ID" value="AYF96868.1"/>
    <property type="molecule type" value="Genomic_DNA"/>
</dbReference>
<organism evidence="7 8">
    <name type="scientific">Protaetiibacter intestinalis</name>
    <dbReference type="NCBI Taxonomy" id="2419774"/>
    <lineage>
        <taxon>Bacteria</taxon>
        <taxon>Bacillati</taxon>
        <taxon>Actinomycetota</taxon>
        <taxon>Actinomycetes</taxon>
        <taxon>Micrococcales</taxon>
        <taxon>Microbacteriaceae</taxon>
        <taxon>Protaetiibacter</taxon>
    </lineage>
</organism>
<evidence type="ECO:0000313" key="7">
    <source>
        <dbReference type="EMBL" id="AYF96868.1"/>
    </source>
</evidence>
<feature type="transmembrane region" description="Helical" evidence="6">
    <location>
        <begin position="33"/>
        <end position="55"/>
    </location>
</feature>
<comment type="subcellular location">
    <subcellularLocation>
        <location evidence="1">Membrane</location>
        <topology evidence="1">Multi-pass membrane protein</topology>
    </subcellularLocation>
</comment>
<protein>
    <submittedName>
        <fullName evidence="7">DUF4870 domain-containing protein</fullName>
    </submittedName>
</protein>
<feature type="region of interest" description="Disordered" evidence="5">
    <location>
        <begin position="1"/>
        <end position="20"/>
    </location>
</feature>
<gene>
    <name evidence="7" type="ORF">D7I47_00440</name>
</gene>
<dbReference type="AlphaFoldDB" id="A0A387B546"/>
<evidence type="ECO:0000256" key="1">
    <source>
        <dbReference type="ARBA" id="ARBA00004141"/>
    </source>
</evidence>
<keyword evidence="4 6" id="KW-0472">Membrane</keyword>
<proteinExistence type="predicted"/>
<feature type="transmembrane region" description="Helical" evidence="6">
    <location>
        <begin position="76"/>
        <end position="109"/>
    </location>
</feature>
<evidence type="ECO:0000256" key="2">
    <source>
        <dbReference type="ARBA" id="ARBA00022692"/>
    </source>
</evidence>
<dbReference type="KEGG" id="lyd:D7I47_00440"/>
<dbReference type="OrthoDB" id="9808930at2"/>
<name>A0A387B546_9MICO</name>
<reference evidence="8" key="1">
    <citation type="submission" date="2018-09" db="EMBL/GenBank/DDBJ databases">
        <title>Genome sequencing of strain 2DFWR-13.</title>
        <authorList>
            <person name="Heo J."/>
            <person name="Kim S.-J."/>
            <person name="Kwon S.-W."/>
        </authorList>
    </citation>
    <scope>NUCLEOTIDE SEQUENCE [LARGE SCALE GENOMIC DNA]</scope>
    <source>
        <strain evidence="8">2DFWR-13</strain>
    </source>
</reference>